<accession>C7GF65</accession>
<evidence type="ECO:0000313" key="2">
    <source>
        <dbReference type="Proteomes" id="UP000004828"/>
    </source>
</evidence>
<evidence type="ECO:0000313" key="1">
    <source>
        <dbReference type="EMBL" id="EEU99544.1"/>
    </source>
</evidence>
<dbReference type="Proteomes" id="UP000004828">
    <property type="component" value="Unassembled WGS sequence"/>
</dbReference>
<dbReference type="EMBL" id="ABYJ02000198">
    <property type="protein sequence ID" value="EEU99544.1"/>
    <property type="molecule type" value="Genomic_DNA"/>
</dbReference>
<reference evidence="1 2" key="1">
    <citation type="submission" date="2009-08" db="EMBL/GenBank/DDBJ databases">
        <authorList>
            <person name="Weinstock G."/>
            <person name="Sodergren E."/>
            <person name="Clifton S."/>
            <person name="Fulton L."/>
            <person name="Fulton B."/>
            <person name="Courtney L."/>
            <person name="Fronick C."/>
            <person name="Harrison M."/>
            <person name="Strong C."/>
            <person name="Farmer C."/>
            <person name="Delahaunty K."/>
            <person name="Markovic C."/>
            <person name="Hall O."/>
            <person name="Minx P."/>
            <person name="Tomlinson C."/>
            <person name="Mitreva M."/>
            <person name="Nelson J."/>
            <person name="Hou S."/>
            <person name="Wollam A."/>
            <person name="Pepin K.H."/>
            <person name="Johnson M."/>
            <person name="Bhonagiri V."/>
            <person name="Nash W.E."/>
            <person name="Warren W."/>
            <person name="Chinwalla A."/>
            <person name="Mardis E.R."/>
            <person name="Wilson R.K."/>
        </authorList>
    </citation>
    <scope>NUCLEOTIDE SEQUENCE [LARGE SCALE GENOMIC DNA]</scope>
    <source>
        <strain evidence="1 2">L1-82</strain>
    </source>
</reference>
<comment type="caution">
    <text evidence="1">The sequence shown here is derived from an EMBL/GenBank/DDBJ whole genome shotgun (WGS) entry which is preliminary data.</text>
</comment>
<dbReference type="InterPro" id="IPR006059">
    <property type="entry name" value="SBP"/>
</dbReference>
<dbReference type="HOGENOM" id="CLU_061384_0_0_9"/>
<dbReference type="Pfam" id="PF13416">
    <property type="entry name" value="SBP_bac_8"/>
    <property type="match status" value="1"/>
</dbReference>
<sequence length="381" mass="42676">MNTLLQATLAGQGPDVALQVANGTNGTVATSSTGTTASSNDLPVNYGLRSAVVDLTQFPDYEDVVKRFRESAVEPFMYDGALYALPETQSFEMMFYRKDILNELGIEIPKTWDDMKVVLSELSKNQMSLGMLPTELTFTSLLYQHDGELYNEDATASALDSDEAVNAFKTYCEFYTDYKLDRETSVEQRFRTGESPIIIADYTTYNVLEVSAPDIKGLWGFTALPGVKEEDGSINNISASTGLACMMMSGTKDKEASWEFMKWWLSAEIQTSYGEEMEGLMGEAARYPTANIEAFANLPWPTDDYEALEAQFANVKGIRQVPGSYFTWRNVNNAFYTVAVADEDKRMQPREALYEYLEYINAEITSKREEFGMKTASDAKQ</sequence>
<dbReference type="PANTHER" id="PTHR43649:SF27">
    <property type="entry name" value="EXTRACELLULAR SOLUTE-BINDING PROTEIN FAMILY 1"/>
    <property type="match status" value="1"/>
</dbReference>
<proteinExistence type="predicted"/>
<dbReference type="InterPro" id="IPR050490">
    <property type="entry name" value="Bact_solute-bd_prot1"/>
</dbReference>
<name>C7GF65_9FIRM</name>
<dbReference type="Gene3D" id="3.40.190.10">
    <property type="entry name" value="Periplasmic binding protein-like II"/>
    <property type="match status" value="1"/>
</dbReference>
<protein>
    <submittedName>
        <fullName evidence="1">ABC transporter, solute-binding protein</fullName>
    </submittedName>
</protein>
<gene>
    <name evidence="1" type="ORF">ROSINTL182_08570</name>
</gene>
<dbReference type="AlphaFoldDB" id="C7GF65"/>
<dbReference type="PANTHER" id="PTHR43649">
    <property type="entry name" value="ARABINOSE-BINDING PROTEIN-RELATED"/>
    <property type="match status" value="1"/>
</dbReference>
<organism evidence="1 2">
    <name type="scientific">Roseburia intestinalis L1-82</name>
    <dbReference type="NCBI Taxonomy" id="536231"/>
    <lineage>
        <taxon>Bacteria</taxon>
        <taxon>Bacillati</taxon>
        <taxon>Bacillota</taxon>
        <taxon>Clostridia</taxon>
        <taxon>Lachnospirales</taxon>
        <taxon>Lachnospiraceae</taxon>
        <taxon>Roseburia</taxon>
    </lineage>
</organism>
<dbReference type="RefSeq" id="WP_006858643.1">
    <property type="nucleotide sequence ID" value="NZ_GG692740.1"/>
</dbReference>
<dbReference type="SUPFAM" id="SSF53850">
    <property type="entry name" value="Periplasmic binding protein-like II"/>
    <property type="match status" value="1"/>
</dbReference>